<proteinExistence type="predicted"/>
<dbReference type="CDD" id="cd03424">
    <property type="entry name" value="NUDIX_ADPRase_Nudt5_UGPPase_Nudt14"/>
    <property type="match status" value="1"/>
</dbReference>
<dbReference type="PANTHER" id="PTHR11839">
    <property type="entry name" value="UDP/ADP-SUGAR PYROPHOSPHATASE"/>
    <property type="match status" value="1"/>
</dbReference>
<dbReference type="SUPFAM" id="SSF55811">
    <property type="entry name" value="Nudix"/>
    <property type="match status" value="1"/>
</dbReference>
<evidence type="ECO:0000313" key="4">
    <source>
        <dbReference type="EMBL" id="MCR6096602.1"/>
    </source>
</evidence>
<dbReference type="FunFam" id="3.90.79.10:FF:000024">
    <property type="entry name" value="ADP-ribose pyrophosphatase"/>
    <property type="match status" value="1"/>
</dbReference>
<reference evidence="4" key="1">
    <citation type="submission" date="2020-06" db="EMBL/GenBank/DDBJ databases">
        <title>Insight into the genomes of haloalkaliphilic bacilli from Kenyan soda lakes.</title>
        <authorList>
            <person name="Mwirichia R."/>
            <person name="Villamizar G.C."/>
            <person name="Poehlein A."/>
            <person name="Mugweru J."/>
            <person name="Kipnyargis A."/>
            <person name="Kiplimo D."/>
            <person name="Orwa P."/>
            <person name="Daniel R."/>
        </authorList>
    </citation>
    <scope>NUCLEOTIDE SEQUENCE</scope>
    <source>
        <strain evidence="4">B1096_S55</strain>
    </source>
</reference>
<dbReference type="InterPro" id="IPR015797">
    <property type="entry name" value="NUDIX_hydrolase-like_dom_sf"/>
</dbReference>
<dbReference type="InterPro" id="IPR000086">
    <property type="entry name" value="NUDIX_hydrolase_dom"/>
</dbReference>
<accession>A0A9Q4FYY3</accession>
<dbReference type="AlphaFoldDB" id="A0A9Q4FYY3"/>
<name>A0A9Q4FYY3_SALAG</name>
<dbReference type="InterPro" id="IPR020084">
    <property type="entry name" value="NUDIX_hydrolase_CS"/>
</dbReference>
<evidence type="ECO:0000256" key="1">
    <source>
        <dbReference type="ARBA" id="ARBA00001946"/>
    </source>
</evidence>
<dbReference type="RefSeq" id="WP_257821166.1">
    <property type="nucleotide sequence ID" value="NZ_JABXYM010000001.1"/>
</dbReference>
<dbReference type="Proteomes" id="UP001057753">
    <property type="component" value="Unassembled WGS sequence"/>
</dbReference>
<comment type="caution">
    <text evidence="4">The sequence shown here is derived from an EMBL/GenBank/DDBJ whole genome shotgun (WGS) entry which is preliminary data.</text>
</comment>
<sequence length="186" mass="21186">MSKNLEEKTVKKEQIFKGKVVELEVQDVLLPNGNESKREIIYHPGAVAVIVITKEEKLILVKQFRKALDKVIAEIPAGKLEKGEDPLECAKRELEEETGIVAHSWTKLHSFYTSPGFANEIVHVYLAKDLNKGTINLDEDEFVEKIEVTKEEAEKLIEDEVIHDAKTLYAVQYWQLMKGKVEKGNV</sequence>
<dbReference type="GO" id="GO:0005829">
    <property type="term" value="C:cytosol"/>
    <property type="evidence" value="ECO:0007669"/>
    <property type="project" value="TreeGrafter"/>
</dbReference>
<dbReference type="GO" id="GO:0016787">
    <property type="term" value="F:hydrolase activity"/>
    <property type="evidence" value="ECO:0007669"/>
    <property type="project" value="UniProtKB-KW"/>
</dbReference>
<dbReference type="Gene3D" id="3.90.79.10">
    <property type="entry name" value="Nucleoside Triphosphate Pyrophosphohydrolase"/>
    <property type="match status" value="1"/>
</dbReference>
<feature type="domain" description="Nudix hydrolase" evidence="3">
    <location>
        <begin position="41"/>
        <end position="170"/>
    </location>
</feature>
<dbReference type="EMBL" id="JABXYM010000001">
    <property type="protein sequence ID" value="MCR6096602.1"/>
    <property type="molecule type" value="Genomic_DNA"/>
</dbReference>
<dbReference type="GO" id="GO:0006753">
    <property type="term" value="P:nucleoside phosphate metabolic process"/>
    <property type="evidence" value="ECO:0007669"/>
    <property type="project" value="TreeGrafter"/>
</dbReference>
<dbReference type="PANTHER" id="PTHR11839:SF18">
    <property type="entry name" value="NUDIX HYDROLASE DOMAIN-CONTAINING PROTEIN"/>
    <property type="match status" value="1"/>
</dbReference>
<dbReference type="Pfam" id="PF00293">
    <property type="entry name" value="NUDIX"/>
    <property type="match status" value="1"/>
</dbReference>
<keyword evidence="2 4" id="KW-0378">Hydrolase</keyword>
<gene>
    <name evidence="4" type="ORF">HXA33_08540</name>
</gene>
<dbReference type="GO" id="GO:0019693">
    <property type="term" value="P:ribose phosphate metabolic process"/>
    <property type="evidence" value="ECO:0007669"/>
    <property type="project" value="TreeGrafter"/>
</dbReference>
<dbReference type="PROSITE" id="PS00893">
    <property type="entry name" value="NUDIX_BOX"/>
    <property type="match status" value="1"/>
</dbReference>
<protein>
    <submittedName>
        <fullName evidence="4">NUDIX hydrolase</fullName>
    </submittedName>
</protein>
<evidence type="ECO:0000256" key="2">
    <source>
        <dbReference type="ARBA" id="ARBA00022801"/>
    </source>
</evidence>
<comment type="cofactor">
    <cofactor evidence="1">
        <name>Mg(2+)</name>
        <dbReference type="ChEBI" id="CHEBI:18420"/>
    </cofactor>
</comment>
<dbReference type="PROSITE" id="PS51462">
    <property type="entry name" value="NUDIX"/>
    <property type="match status" value="1"/>
</dbReference>
<evidence type="ECO:0000259" key="3">
    <source>
        <dbReference type="PROSITE" id="PS51462"/>
    </source>
</evidence>
<organism evidence="4 5">
    <name type="scientific">Salipaludibacillus agaradhaerens</name>
    <name type="common">Bacillus agaradhaerens</name>
    <dbReference type="NCBI Taxonomy" id="76935"/>
    <lineage>
        <taxon>Bacteria</taxon>
        <taxon>Bacillati</taxon>
        <taxon>Bacillota</taxon>
        <taxon>Bacilli</taxon>
        <taxon>Bacillales</taxon>
        <taxon>Bacillaceae</taxon>
    </lineage>
</organism>
<keyword evidence="5" id="KW-1185">Reference proteome</keyword>
<evidence type="ECO:0000313" key="5">
    <source>
        <dbReference type="Proteomes" id="UP001057753"/>
    </source>
</evidence>